<feature type="compositionally biased region" description="Basic residues" evidence="1">
    <location>
        <begin position="1132"/>
        <end position="1141"/>
    </location>
</feature>
<feature type="compositionally biased region" description="Basic residues" evidence="1">
    <location>
        <begin position="1051"/>
        <end position="1072"/>
    </location>
</feature>
<feature type="compositionally biased region" description="Basic and acidic residues" evidence="1">
    <location>
        <begin position="843"/>
        <end position="855"/>
    </location>
</feature>
<feature type="region of interest" description="Disordered" evidence="1">
    <location>
        <begin position="487"/>
        <end position="749"/>
    </location>
</feature>
<feature type="compositionally biased region" description="Basic residues" evidence="1">
    <location>
        <begin position="1248"/>
        <end position="1257"/>
    </location>
</feature>
<feature type="region of interest" description="Disordered" evidence="1">
    <location>
        <begin position="949"/>
        <end position="973"/>
    </location>
</feature>
<protein>
    <submittedName>
        <fullName evidence="2">Uncharacterized protein</fullName>
    </submittedName>
</protein>
<feature type="compositionally biased region" description="Basic and acidic residues" evidence="1">
    <location>
        <begin position="505"/>
        <end position="526"/>
    </location>
</feature>
<feature type="compositionally biased region" description="Polar residues" evidence="1">
    <location>
        <begin position="48"/>
        <end position="60"/>
    </location>
</feature>
<feature type="region of interest" description="Disordered" evidence="1">
    <location>
        <begin position="1527"/>
        <end position="1552"/>
    </location>
</feature>
<feature type="region of interest" description="Disordered" evidence="1">
    <location>
        <begin position="909"/>
        <end position="933"/>
    </location>
</feature>
<accession>A0A1B1E438</accession>
<proteinExistence type="predicted"/>
<name>A0A1B1E438_9APIC</name>
<keyword evidence="3" id="KW-1185">Reference proteome</keyword>
<feature type="compositionally biased region" description="Basic and acidic residues" evidence="1">
    <location>
        <begin position="588"/>
        <end position="597"/>
    </location>
</feature>
<dbReference type="RefSeq" id="XP_019916460.1">
    <property type="nucleotide sequence ID" value="XM_020061094.1"/>
</dbReference>
<feature type="region of interest" description="Disordered" evidence="1">
    <location>
        <begin position="1006"/>
        <end position="1078"/>
    </location>
</feature>
<feature type="compositionally biased region" description="Basic and acidic residues" evidence="1">
    <location>
        <begin position="731"/>
        <end position="743"/>
    </location>
</feature>
<dbReference type="OrthoDB" id="372719at2759"/>
<dbReference type="Proteomes" id="UP000092716">
    <property type="component" value="Chromosome 12"/>
</dbReference>
<feature type="region of interest" description="Disordered" evidence="1">
    <location>
        <begin position="843"/>
        <end position="868"/>
    </location>
</feature>
<feature type="compositionally biased region" description="Basic and acidic residues" evidence="1">
    <location>
        <begin position="1015"/>
        <end position="1027"/>
    </location>
</feature>
<feature type="compositionally biased region" description="Basic and acidic residues" evidence="1">
    <location>
        <begin position="541"/>
        <end position="570"/>
    </location>
</feature>
<dbReference type="VEuPathDB" id="PlasmoDB:PCOAH_00043100"/>
<feature type="compositionally biased region" description="Basic residues" evidence="1">
    <location>
        <begin position="1224"/>
        <end position="1233"/>
    </location>
</feature>
<dbReference type="EMBL" id="CP016250">
    <property type="protein sequence ID" value="ANQ09765.1"/>
    <property type="molecule type" value="Genomic_DNA"/>
</dbReference>
<feature type="compositionally biased region" description="Basic and acidic residues" evidence="1">
    <location>
        <begin position="108"/>
        <end position="148"/>
    </location>
</feature>
<reference evidence="3" key="1">
    <citation type="submission" date="2016-06" db="EMBL/GenBank/DDBJ databases">
        <title>First high quality genome sequence of Plasmodium coatneyi using continuous long reads from single molecule, real-time sequencing.</title>
        <authorList>
            <person name="Chien J.-T."/>
            <person name="Pakala S.B."/>
            <person name="Geraldo J.A."/>
            <person name="Lapp S.A."/>
            <person name="Barnwell J.W."/>
            <person name="Kissinger J.C."/>
            <person name="Galinski M.R."/>
            <person name="Humphrey J.C."/>
        </authorList>
    </citation>
    <scope>NUCLEOTIDE SEQUENCE [LARGE SCALE GENOMIC DNA]</scope>
    <source>
        <strain evidence="3">Hackeri</strain>
    </source>
</reference>
<feature type="region of interest" description="Disordered" evidence="1">
    <location>
        <begin position="1461"/>
        <end position="1497"/>
    </location>
</feature>
<feature type="compositionally biased region" description="Basic and acidic residues" evidence="1">
    <location>
        <begin position="1035"/>
        <end position="1047"/>
    </location>
</feature>
<feature type="compositionally biased region" description="Polar residues" evidence="1">
    <location>
        <begin position="964"/>
        <end position="973"/>
    </location>
</feature>
<feature type="compositionally biased region" description="Low complexity" evidence="1">
    <location>
        <begin position="923"/>
        <end position="933"/>
    </location>
</feature>
<evidence type="ECO:0000313" key="2">
    <source>
        <dbReference type="EMBL" id="ANQ09765.1"/>
    </source>
</evidence>
<gene>
    <name evidence="2" type="ORF">PCOAH_00043100</name>
</gene>
<feature type="region of interest" description="Disordered" evidence="1">
    <location>
        <begin position="1"/>
        <end position="180"/>
    </location>
</feature>
<feature type="compositionally biased region" description="Basic and acidic residues" evidence="1">
    <location>
        <begin position="630"/>
        <end position="676"/>
    </location>
</feature>
<feature type="region of interest" description="Disordered" evidence="1">
    <location>
        <begin position="1114"/>
        <end position="1154"/>
    </location>
</feature>
<dbReference type="GeneID" id="30911041"/>
<feature type="compositionally biased region" description="Polar residues" evidence="1">
    <location>
        <begin position="1527"/>
        <end position="1545"/>
    </location>
</feature>
<organism evidence="2 3">
    <name type="scientific">Plasmodium coatneyi</name>
    <dbReference type="NCBI Taxonomy" id="208452"/>
    <lineage>
        <taxon>Eukaryota</taxon>
        <taxon>Sar</taxon>
        <taxon>Alveolata</taxon>
        <taxon>Apicomplexa</taxon>
        <taxon>Aconoidasida</taxon>
        <taxon>Haemosporida</taxon>
        <taxon>Plasmodiidae</taxon>
        <taxon>Plasmodium</taxon>
    </lineage>
</organism>
<feature type="compositionally biased region" description="Polar residues" evidence="1">
    <location>
        <begin position="859"/>
        <end position="868"/>
    </location>
</feature>
<feature type="compositionally biased region" description="Polar residues" evidence="1">
    <location>
        <begin position="75"/>
        <end position="91"/>
    </location>
</feature>
<evidence type="ECO:0000256" key="1">
    <source>
        <dbReference type="SAM" id="MobiDB-lite"/>
    </source>
</evidence>
<feature type="compositionally biased region" description="Basic and acidic residues" evidence="1">
    <location>
        <begin position="685"/>
        <end position="724"/>
    </location>
</feature>
<feature type="region of interest" description="Disordered" evidence="1">
    <location>
        <begin position="1204"/>
        <end position="1310"/>
    </location>
</feature>
<sequence length="1594" mass="174177">MDPNDSKNADLSADSTNERQENAATGIETQDENPKKIDEEEKIAGVETNENAPASANDVVNDTKAGATDFDTSNKDNNCSMDATINATGKLTENGEIRDGDNGLNVEDASKLVKEGDEHVNKKEALKEGEQESRKEAQHEAEKEHQKENFPSSEVKPLEGAPMSKHSDITFSPKAPPTFMNSEPLYIEVKGLLQVLNPQDFAKNMSMERLNLGKKNENVPTSKRSLSVPYKGVSKGIPKDINRQSSKSINATAQKFPGLPKSADLIKRPPLPIKSPIINPPITMNKSNLHKEGITGKALDTGKGKSIFRNLPKKIPSPEVVKLKPKAMIKTNFVPSKEISKDEKGKALLLKEKTSLKIPPKVLPFLIKEKSVKHKAPPKGNIKHTLHYLKRAAEIGSKEVDESATEGKEVLSGATSNIRKSSLITRKFIEKPKNTQKSSPLKMEAVKRGKAILDTKKILAKKPISKLVGESKTMGKDRKKKVLLKSIQGKEAQSSEAPMDIAAPKLDDVADADIEKNPEKEEKPTEEVDQTNNEQINVNEGTKEEPPQVDKEEVVVVDTEHIIGREKTLEEKDESEMERCGENMYDLTRSETERPEEAGEVEGEVVEVERVKKVDDEDEHADAGGNNDLDAGKREQKGEKEDKAEKADGEEQGGKSAGSRKEVGPEELEGEMKGEETVQPAEPAEPEKPAQSESDEKKKGLEKVNEVKEAKKTKSEIKKGADHKISKKVPKRGDNALTKKDEGGSPLTMKAIGKAPLTMKAIGKAPLTMKTIGKAPLTMKTIGKVPLTMKTIGKAPLSMKTIGKAPLTVKQSTKPELALKHKATMKGIPSLLKLKTDITGNVKEKKSIKNEKSSDPIKSATNKNSPQRKTILFLKKANTLKKATLSKNSLKDVDAEKKKLLKKLDTSMSDKNGKIDAENDSISMPSKGVSKKVSSTSIKNALSIFKKKTLSKSKTDSIHELMSSGGNNNAIVSSKSENIHNVLEQKKEGEAEADELFTKKLLSSKDLGAGAKSSSSHESDHQNENAKESPPPMGKNEEVGSKGDQELSKMVVKKPSLKKSKSLKKLKSKSSKKMSMSDDISIGEEKVTKKIAKLSSSRKIKSAVSQIKEEKKMKKLKSETFHKGASSVTKMKDKKGPKKYKSSTGNGNSKIAKEGVGSKSLLEKELVKMKSFKDKWNSDFVTPRIGGMDSSNSFFAHDKLEMSNADASDDNAPHSITSPSVSSKKMRKKKKMSNRVNGPVRTDDAPKKRGTTGKAKKIAPSSSIKSMEHRIVSDLEQDAQPLPVAHKGSTSTTTTGEERRNSGDTNAGMSKLRNASLFNFNRIKSGNTLRNLSVQVKLEPPPMEVASQGEPNLKVNNLCSKTPVVARRTSGMIPQNTSWMLGKCCSVGNSSTEYVYERKEPAIQNFSSLFNVNNKYMPVSTNMQMALLSGNSVKLSNVYESDLLGRGEWALNRETLRGSLRGNMASSGSPLRRPVSGLISRPSSRSMGRFMSRPMSSQVSRRVSGQMGNQMGNQMSGQLSYQLDGQMGSQMSGQLSGHLSNQLSHQLDGRNSLPLSCKMNSGSYSNKSLLNNSSPPELRRRPSCNTTVNYCSCI</sequence>
<feature type="compositionally biased region" description="Basic and acidic residues" evidence="1">
    <location>
        <begin position="32"/>
        <end position="44"/>
    </location>
</feature>
<dbReference type="KEGG" id="pcot:PCOAH_00043100"/>
<feature type="region of interest" description="Disordered" evidence="1">
    <location>
        <begin position="216"/>
        <end position="241"/>
    </location>
</feature>
<evidence type="ECO:0000313" key="3">
    <source>
        <dbReference type="Proteomes" id="UP000092716"/>
    </source>
</evidence>
<feature type="compositionally biased region" description="Polar residues" evidence="1">
    <location>
        <begin position="530"/>
        <end position="540"/>
    </location>
</feature>